<keyword evidence="1" id="KW-0472">Membrane</keyword>
<protein>
    <submittedName>
        <fullName evidence="2">Uncharacterized protein</fullName>
    </submittedName>
</protein>
<proteinExistence type="predicted"/>
<dbReference type="Proteomes" id="UP000177324">
    <property type="component" value="Unassembled WGS sequence"/>
</dbReference>
<keyword evidence="1" id="KW-0812">Transmembrane</keyword>
<sequence length="253" mass="27895">MKYVDTRKRLLAADKLLRGETTTRQKFESARILIKGINPKVDRAVDEVHKVLRRLEQIQDQKLIELTADNLPENTDKQKKRKRALLLLLKWWKELKSEVKRVKHELEAESPNIAKGGRIVGLAKGPLGIITGAAVIIAAGLVALNSVAVTVVIQNQGCATVVPQTSVRIALPGLSLPSEPIPAGGQSTATLPPLKFEVDGRGPILRLIAYGMTIRFDYPADTQILFNGTNLIGKNTQIDLGIQKQHKLELRCK</sequence>
<organism evidence="2 3">
    <name type="scientific">Candidatus Chisholmbacteria bacterium RIFCSPHIGHO2_01_FULL_48_12</name>
    <dbReference type="NCBI Taxonomy" id="1797589"/>
    <lineage>
        <taxon>Bacteria</taxon>
        <taxon>Candidatus Chisholmiibacteriota</taxon>
    </lineage>
</organism>
<dbReference type="STRING" id="1797589.A2784_01800"/>
<accession>A0A1G1VR87</accession>
<evidence type="ECO:0000313" key="3">
    <source>
        <dbReference type="Proteomes" id="UP000177324"/>
    </source>
</evidence>
<evidence type="ECO:0000313" key="2">
    <source>
        <dbReference type="EMBL" id="OGY17913.1"/>
    </source>
</evidence>
<keyword evidence="1" id="KW-1133">Transmembrane helix</keyword>
<feature type="transmembrane region" description="Helical" evidence="1">
    <location>
        <begin position="127"/>
        <end position="153"/>
    </location>
</feature>
<name>A0A1G1VR87_9BACT</name>
<reference evidence="2 3" key="1">
    <citation type="journal article" date="2016" name="Nat. Commun.">
        <title>Thousands of microbial genomes shed light on interconnected biogeochemical processes in an aquifer system.</title>
        <authorList>
            <person name="Anantharaman K."/>
            <person name="Brown C.T."/>
            <person name="Hug L.A."/>
            <person name="Sharon I."/>
            <person name="Castelle C.J."/>
            <person name="Probst A.J."/>
            <person name="Thomas B.C."/>
            <person name="Singh A."/>
            <person name="Wilkins M.J."/>
            <person name="Karaoz U."/>
            <person name="Brodie E.L."/>
            <person name="Williams K.H."/>
            <person name="Hubbard S.S."/>
            <person name="Banfield J.F."/>
        </authorList>
    </citation>
    <scope>NUCLEOTIDE SEQUENCE [LARGE SCALE GENOMIC DNA]</scope>
</reference>
<evidence type="ECO:0000256" key="1">
    <source>
        <dbReference type="SAM" id="Phobius"/>
    </source>
</evidence>
<gene>
    <name evidence="2" type="ORF">A2784_01800</name>
</gene>
<comment type="caution">
    <text evidence="2">The sequence shown here is derived from an EMBL/GenBank/DDBJ whole genome shotgun (WGS) entry which is preliminary data.</text>
</comment>
<dbReference type="EMBL" id="MHCH01000014">
    <property type="protein sequence ID" value="OGY17913.1"/>
    <property type="molecule type" value="Genomic_DNA"/>
</dbReference>
<dbReference type="AlphaFoldDB" id="A0A1G1VR87"/>